<feature type="compositionally biased region" description="Basic and acidic residues" evidence="1">
    <location>
        <begin position="86"/>
        <end position="96"/>
    </location>
</feature>
<dbReference type="EMBL" id="AOME01000015">
    <property type="protein sequence ID" value="EMA55098.1"/>
    <property type="molecule type" value="Genomic_DNA"/>
</dbReference>
<protein>
    <submittedName>
        <fullName evidence="2">Uncharacterized protein</fullName>
    </submittedName>
</protein>
<keyword evidence="3" id="KW-1185">Reference proteome</keyword>
<proteinExistence type="predicted"/>
<name>M0NC06_9EURY</name>
<reference evidence="2 3" key="1">
    <citation type="journal article" date="2014" name="PLoS Genet.">
        <title>Phylogenetically driven sequencing of extremely halophilic archaea reveals strategies for static and dynamic osmo-response.</title>
        <authorList>
            <person name="Becker E.A."/>
            <person name="Seitzer P.M."/>
            <person name="Tritt A."/>
            <person name="Larsen D."/>
            <person name="Krusor M."/>
            <person name="Yao A.I."/>
            <person name="Wu D."/>
            <person name="Madern D."/>
            <person name="Eisen J.A."/>
            <person name="Darling A.E."/>
            <person name="Facciotti M.T."/>
        </authorList>
    </citation>
    <scope>NUCLEOTIDE SEQUENCE [LARGE SCALE GENOMIC DNA]</scope>
    <source>
        <strain evidence="2 3">DSM 8989</strain>
    </source>
</reference>
<comment type="caution">
    <text evidence="2">The sequence shown here is derived from an EMBL/GenBank/DDBJ whole genome shotgun (WGS) entry which is preliminary data.</text>
</comment>
<evidence type="ECO:0000256" key="1">
    <source>
        <dbReference type="SAM" id="MobiDB-lite"/>
    </source>
</evidence>
<dbReference type="AlphaFoldDB" id="M0NC06"/>
<organism evidence="2 3">
    <name type="scientific">Halococcus salifodinae DSM 8989</name>
    <dbReference type="NCBI Taxonomy" id="1227456"/>
    <lineage>
        <taxon>Archaea</taxon>
        <taxon>Methanobacteriati</taxon>
        <taxon>Methanobacteriota</taxon>
        <taxon>Stenosarchaea group</taxon>
        <taxon>Halobacteria</taxon>
        <taxon>Halobacteriales</taxon>
        <taxon>Halococcaceae</taxon>
        <taxon>Halococcus</taxon>
    </lineage>
</organism>
<dbReference type="STRING" id="1227456.C450_03487"/>
<evidence type="ECO:0000313" key="2">
    <source>
        <dbReference type="EMBL" id="EMA55098.1"/>
    </source>
</evidence>
<evidence type="ECO:0000313" key="3">
    <source>
        <dbReference type="Proteomes" id="UP000011625"/>
    </source>
</evidence>
<accession>M0NC06</accession>
<sequence length="139" mass="14754">MIPRSVSSTIDVSSAAAVDGIVTGGVLRGRRPAVAVAGRSGVGWDGGRRWRSWWMKGEAASETSGRGLRRCCAVVVAESASSSTASERRAALRAADRSSGPSAREKTASERVFLVQIFARTLSARSARTGEVKRWVEAF</sequence>
<dbReference type="Proteomes" id="UP000011625">
    <property type="component" value="Unassembled WGS sequence"/>
</dbReference>
<gene>
    <name evidence="2" type="ORF">C450_03487</name>
</gene>
<feature type="region of interest" description="Disordered" evidence="1">
    <location>
        <begin position="79"/>
        <end position="107"/>
    </location>
</feature>